<feature type="region of interest" description="Disordered" evidence="8">
    <location>
        <begin position="284"/>
        <end position="308"/>
    </location>
</feature>
<feature type="domain" description="PI-PLC Y-box" evidence="10">
    <location>
        <begin position="318"/>
        <end position="435"/>
    </location>
</feature>
<dbReference type="Proteomes" id="UP000324022">
    <property type="component" value="Unassembled WGS sequence"/>
</dbReference>
<dbReference type="PANTHER" id="PTHR10336:SF169">
    <property type="entry name" value="PHOSPHOINOSITIDE PHOSPHOLIPASE C"/>
    <property type="match status" value="1"/>
</dbReference>
<keyword evidence="2 7" id="KW-0378">Hydrolase</keyword>
<evidence type="ECO:0000313" key="11">
    <source>
        <dbReference type="EMBL" id="SPO22066.1"/>
    </source>
</evidence>
<dbReference type="SUPFAM" id="SSF49562">
    <property type="entry name" value="C2 domain (Calcium/lipid-binding domain, CaLB)"/>
    <property type="match status" value="1"/>
</dbReference>
<keyword evidence="5" id="KW-0807">Transducer</keyword>
<sequence>MSDNTDPHTKDGEAAPSILTSKFAKLNPFSKTGSSDPEGGGDNLGEEVEFDSIAGGGHAARRTKITKSELRVSHALREFLVKEHLLSANDAALDQPNAASSDALKAFVDKSHINVPDYVRDRSRPLSEYFVSSSHNTYLLAHQLYGSSSAVAYEHVLITGARCVEIDAWDNDDNPSEPKVTHGYTLASHIPFRAVCETMKRAIQKEEEEAKRDQSFKVAPVLLSLENHCGHAGQKRLVEIMHEVWGDLLISGPVDKGQPASEHTALDHLGAKIAVMVEFHLSDKPPVEEADEEEDDEEEKKNKAKRNEAKKAGIIPELCALGVYAQSVKPVNDSWYTSTLTNGPHDHLINISETGLLDLLPKQTAAIKKHNAEHLMRVYPKGTRISSKNLNPVPFWGVGAQVCALNWQTFDHSIQLNEALFSGSDGYVLKPPGLRIGGDGNTSLGRHKLALHIAGATDLPLPKGREADDIRPYVTCTLILPSDLKQDPPKEKTKPYKQHKLGIIHKGEQPIPTDPIWHETLEWEFEHDELAFVRILIKSDDKFARNPLFAVAAVRLTYAADGWRFIRLLDLKGRETHSTLLIKFDLKRV</sequence>
<dbReference type="GO" id="GO:0004435">
    <property type="term" value="F:phosphatidylinositol-4,5-bisphosphate phospholipase C activity"/>
    <property type="evidence" value="ECO:0007669"/>
    <property type="project" value="UniProtKB-EC"/>
</dbReference>
<dbReference type="FunFam" id="3.20.20.190:FF:000039">
    <property type="entry name" value="Phosphoinositide phospholipase C"/>
    <property type="match status" value="1"/>
</dbReference>
<dbReference type="InterPro" id="IPR000909">
    <property type="entry name" value="PLipase_C_PInositol-sp_X_dom"/>
</dbReference>
<reference evidence="11 12" key="1">
    <citation type="submission" date="2018-03" db="EMBL/GenBank/DDBJ databases">
        <authorList>
            <person name="Guldener U."/>
        </authorList>
    </citation>
    <scope>NUCLEOTIDE SEQUENCE [LARGE SCALE GENOMIC DNA]</scope>
    <source>
        <strain evidence="11 12">NBRC100155</strain>
    </source>
</reference>
<dbReference type="Pfam" id="PF00387">
    <property type="entry name" value="PI-PLC-Y"/>
    <property type="match status" value="1"/>
</dbReference>
<comment type="catalytic activity">
    <reaction evidence="1 7">
        <text>a 1,2-diacyl-sn-glycero-3-phospho-(1D-myo-inositol-4,5-bisphosphate) + H2O = 1D-myo-inositol 1,4,5-trisphosphate + a 1,2-diacyl-sn-glycerol + H(+)</text>
        <dbReference type="Rhea" id="RHEA:33179"/>
        <dbReference type="ChEBI" id="CHEBI:15377"/>
        <dbReference type="ChEBI" id="CHEBI:15378"/>
        <dbReference type="ChEBI" id="CHEBI:17815"/>
        <dbReference type="ChEBI" id="CHEBI:58456"/>
        <dbReference type="ChEBI" id="CHEBI:203600"/>
        <dbReference type="EC" id="3.1.4.11"/>
    </reaction>
</comment>
<dbReference type="EMBL" id="OOIN01000003">
    <property type="protein sequence ID" value="SPO22066.1"/>
    <property type="molecule type" value="Genomic_DNA"/>
</dbReference>
<evidence type="ECO:0000256" key="2">
    <source>
        <dbReference type="ARBA" id="ARBA00022801"/>
    </source>
</evidence>
<keyword evidence="3 7" id="KW-0442">Lipid degradation</keyword>
<keyword evidence="4 7" id="KW-0443">Lipid metabolism</keyword>
<dbReference type="PROSITE" id="PS50007">
    <property type="entry name" value="PIPLC_X_DOMAIN"/>
    <property type="match status" value="1"/>
</dbReference>
<evidence type="ECO:0000256" key="8">
    <source>
        <dbReference type="SAM" id="MobiDB-lite"/>
    </source>
</evidence>
<organism evidence="11 12">
    <name type="scientific">Ustilago trichophora</name>
    <dbReference type="NCBI Taxonomy" id="86804"/>
    <lineage>
        <taxon>Eukaryota</taxon>
        <taxon>Fungi</taxon>
        <taxon>Dikarya</taxon>
        <taxon>Basidiomycota</taxon>
        <taxon>Ustilaginomycotina</taxon>
        <taxon>Ustilaginomycetes</taxon>
        <taxon>Ustilaginales</taxon>
        <taxon>Ustilaginaceae</taxon>
        <taxon>Ustilago</taxon>
    </lineage>
</organism>
<dbReference type="Pfam" id="PF00168">
    <property type="entry name" value="C2"/>
    <property type="match status" value="1"/>
</dbReference>
<dbReference type="GO" id="GO:0051209">
    <property type="term" value="P:release of sequestered calcium ion into cytosol"/>
    <property type="evidence" value="ECO:0007669"/>
    <property type="project" value="TreeGrafter"/>
</dbReference>
<gene>
    <name evidence="11" type="ORF">UTRI_02068_B</name>
</gene>
<evidence type="ECO:0000256" key="6">
    <source>
        <dbReference type="ARBA" id="ARBA00059664"/>
    </source>
</evidence>
<dbReference type="SMART" id="SM00149">
    <property type="entry name" value="PLCYc"/>
    <property type="match status" value="1"/>
</dbReference>
<dbReference type="PROSITE" id="PS50008">
    <property type="entry name" value="PIPLC_Y_DOMAIN"/>
    <property type="match status" value="1"/>
</dbReference>
<dbReference type="InterPro" id="IPR001711">
    <property type="entry name" value="PLipase_C_Pinositol-sp_Y"/>
</dbReference>
<dbReference type="Gene3D" id="2.60.40.150">
    <property type="entry name" value="C2 domain"/>
    <property type="match status" value="1"/>
</dbReference>
<feature type="compositionally biased region" description="Acidic residues" evidence="8">
    <location>
        <begin position="288"/>
        <end position="298"/>
    </location>
</feature>
<dbReference type="InterPro" id="IPR001192">
    <property type="entry name" value="PI-PLC_fam"/>
</dbReference>
<evidence type="ECO:0000313" key="12">
    <source>
        <dbReference type="Proteomes" id="UP000324022"/>
    </source>
</evidence>
<evidence type="ECO:0000256" key="4">
    <source>
        <dbReference type="ARBA" id="ARBA00023098"/>
    </source>
</evidence>
<feature type="region of interest" description="Disordered" evidence="8">
    <location>
        <begin position="26"/>
        <end position="46"/>
    </location>
</feature>
<evidence type="ECO:0000256" key="1">
    <source>
        <dbReference type="ARBA" id="ARBA00001195"/>
    </source>
</evidence>
<evidence type="ECO:0000256" key="3">
    <source>
        <dbReference type="ARBA" id="ARBA00022963"/>
    </source>
</evidence>
<protein>
    <recommendedName>
        <fullName evidence="7">Phosphoinositide phospholipase C</fullName>
        <ecNumber evidence="7">3.1.4.11</ecNumber>
    </recommendedName>
</protein>
<feature type="compositionally biased region" description="Basic and acidic residues" evidence="8">
    <location>
        <begin position="299"/>
        <end position="308"/>
    </location>
</feature>
<dbReference type="AlphaFoldDB" id="A0A5C3DXV6"/>
<evidence type="ECO:0000259" key="9">
    <source>
        <dbReference type="PROSITE" id="PS50004"/>
    </source>
</evidence>
<dbReference type="PANTHER" id="PTHR10336">
    <property type="entry name" value="PHOSPHOINOSITIDE-SPECIFIC PHOSPHOLIPASE C FAMILY PROTEIN"/>
    <property type="match status" value="1"/>
</dbReference>
<dbReference type="GO" id="GO:0016042">
    <property type="term" value="P:lipid catabolic process"/>
    <property type="evidence" value="ECO:0007669"/>
    <property type="project" value="UniProtKB-KW"/>
</dbReference>
<dbReference type="Gene3D" id="3.20.20.190">
    <property type="entry name" value="Phosphatidylinositol (PI) phosphodiesterase"/>
    <property type="match status" value="1"/>
</dbReference>
<dbReference type="GO" id="GO:0048015">
    <property type="term" value="P:phosphatidylinositol-mediated signaling"/>
    <property type="evidence" value="ECO:0007669"/>
    <property type="project" value="TreeGrafter"/>
</dbReference>
<dbReference type="CDD" id="cd08598">
    <property type="entry name" value="PI-PLC1c_yeast"/>
    <property type="match status" value="1"/>
</dbReference>
<evidence type="ECO:0000256" key="5">
    <source>
        <dbReference type="ARBA" id="ARBA00023224"/>
    </source>
</evidence>
<dbReference type="SUPFAM" id="SSF51695">
    <property type="entry name" value="PLC-like phosphodiesterases"/>
    <property type="match status" value="1"/>
</dbReference>
<accession>A0A5C3DXV6</accession>
<dbReference type="OrthoDB" id="269822at2759"/>
<name>A0A5C3DXV6_9BASI</name>
<comment type="function">
    <text evidence="6">The production of the second messenger molecules diacylglycerol (DAG) and inositol 1,4,5-trisphosphate (IP3) is mediated by activated phosphatidylinositol-specific phospholipase C enzymes.</text>
</comment>
<dbReference type="CDD" id="cd00275">
    <property type="entry name" value="C2_PLC_like"/>
    <property type="match status" value="1"/>
</dbReference>
<dbReference type="InterPro" id="IPR000008">
    <property type="entry name" value="C2_dom"/>
</dbReference>
<feature type="domain" description="C2" evidence="9">
    <location>
        <begin position="430"/>
        <end position="570"/>
    </location>
</feature>
<dbReference type="PRINTS" id="PR00390">
    <property type="entry name" value="PHPHLIPASEC"/>
</dbReference>
<evidence type="ECO:0000256" key="7">
    <source>
        <dbReference type="RuleBase" id="RU361133"/>
    </source>
</evidence>
<dbReference type="Pfam" id="PF00388">
    <property type="entry name" value="PI-PLC-X"/>
    <property type="match status" value="1"/>
</dbReference>
<dbReference type="EC" id="3.1.4.11" evidence="7"/>
<keyword evidence="12" id="KW-1185">Reference proteome</keyword>
<dbReference type="InterPro" id="IPR035892">
    <property type="entry name" value="C2_domain_sf"/>
</dbReference>
<dbReference type="SMART" id="SM00148">
    <property type="entry name" value="PLCXc"/>
    <property type="match status" value="1"/>
</dbReference>
<evidence type="ECO:0000259" key="10">
    <source>
        <dbReference type="PROSITE" id="PS50008"/>
    </source>
</evidence>
<dbReference type="InterPro" id="IPR017946">
    <property type="entry name" value="PLC-like_Pdiesterase_TIM-brl"/>
</dbReference>
<dbReference type="PROSITE" id="PS50004">
    <property type="entry name" value="C2"/>
    <property type="match status" value="1"/>
</dbReference>
<proteinExistence type="predicted"/>